<keyword evidence="2" id="KW-0472">Membrane</keyword>
<proteinExistence type="inferred from homology"/>
<evidence type="ECO:0000256" key="2">
    <source>
        <dbReference type="RuleBase" id="RU367078"/>
    </source>
</evidence>
<accession>A0AAF0E6N8</accession>
<keyword evidence="1 2" id="KW-0378">Hydrolase</keyword>
<comment type="function">
    <text evidence="2">Required for efficient N-glycosylation. Necessary for maintaining optimal levels of dolichol-linked oligosaccharides. Hydrolyzes dolichyl pyrophosphate at a very high rate and dolichyl monophosphate at a much lower rate. Does not act on phosphatidate.</text>
</comment>
<feature type="transmembrane region" description="Helical" evidence="2">
    <location>
        <begin position="119"/>
        <end position="135"/>
    </location>
</feature>
<dbReference type="GO" id="GO:0006487">
    <property type="term" value="P:protein N-linked glycosylation"/>
    <property type="evidence" value="ECO:0007669"/>
    <property type="project" value="UniProtKB-UniRule"/>
</dbReference>
<dbReference type="GO" id="GO:0005789">
    <property type="term" value="C:endoplasmic reticulum membrane"/>
    <property type="evidence" value="ECO:0007669"/>
    <property type="project" value="UniProtKB-SubCell"/>
</dbReference>
<evidence type="ECO:0000313" key="4">
    <source>
        <dbReference type="EMBL" id="WFD04003.1"/>
    </source>
</evidence>
<dbReference type="SUPFAM" id="SSF48317">
    <property type="entry name" value="Acid phosphatase/Vanadium-dependent haloperoxidase"/>
    <property type="match status" value="1"/>
</dbReference>
<keyword evidence="2" id="KW-1133">Transmembrane helix</keyword>
<comment type="pathway">
    <text evidence="2">Protein modification; protein glycosylation.</text>
</comment>
<dbReference type="Gene3D" id="1.20.144.10">
    <property type="entry name" value="Phosphatidic acid phosphatase type 2/haloperoxidase"/>
    <property type="match status" value="1"/>
</dbReference>
<comment type="similarity">
    <text evidence="2">Belongs to the dolichyldiphosphatase family.</text>
</comment>
<dbReference type="EMBL" id="CP119939">
    <property type="protein sequence ID" value="WFD04003.1"/>
    <property type="molecule type" value="Genomic_DNA"/>
</dbReference>
<feature type="transmembrane region" description="Helical" evidence="2">
    <location>
        <begin position="155"/>
        <end position="174"/>
    </location>
</feature>
<protein>
    <recommendedName>
        <fullName evidence="2">Dolichyldiphosphatase</fullName>
        <ecNumber evidence="2">3.6.1.43</ecNumber>
    </recommendedName>
</protein>
<dbReference type="InterPro" id="IPR036938">
    <property type="entry name" value="PAP2/HPO_sf"/>
</dbReference>
<organism evidence="4 5">
    <name type="scientific">Malassezia obtusa</name>
    <dbReference type="NCBI Taxonomy" id="76774"/>
    <lineage>
        <taxon>Eukaryota</taxon>
        <taxon>Fungi</taxon>
        <taxon>Dikarya</taxon>
        <taxon>Basidiomycota</taxon>
        <taxon>Ustilaginomycotina</taxon>
        <taxon>Malasseziomycetes</taxon>
        <taxon>Malasseziales</taxon>
        <taxon>Malasseziaceae</taxon>
        <taxon>Malassezia</taxon>
    </lineage>
</organism>
<comment type="subcellular location">
    <subcellularLocation>
        <location evidence="2">Endoplasmic reticulum membrane</location>
        <topology evidence="2">Multi-pass membrane protein</topology>
    </subcellularLocation>
</comment>
<comment type="catalytic activity">
    <reaction evidence="2">
        <text>a di-trans,poly-cis-dolichyl diphosphate + H2O = a di-trans,poly-cis-dolichyl phosphate + phosphate + H(+)</text>
        <dbReference type="Rhea" id="RHEA:14385"/>
        <dbReference type="Rhea" id="RHEA-COMP:19498"/>
        <dbReference type="Rhea" id="RHEA-COMP:19506"/>
        <dbReference type="ChEBI" id="CHEBI:15377"/>
        <dbReference type="ChEBI" id="CHEBI:15378"/>
        <dbReference type="ChEBI" id="CHEBI:43474"/>
        <dbReference type="ChEBI" id="CHEBI:57497"/>
        <dbReference type="ChEBI" id="CHEBI:57683"/>
        <dbReference type="EC" id="3.6.1.43"/>
    </reaction>
</comment>
<evidence type="ECO:0000256" key="3">
    <source>
        <dbReference type="SAM" id="MobiDB-lite"/>
    </source>
</evidence>
<dbReference type="AlphaFoldDB" id="A0AAF0E6N8"/>
<keyword evidence="5" id="KW-1185">Reference proteome</keyword>
<dbReference type="PANTHER" id="PTHR11247">
    <property type="entry name" value="PALMITOYL-PROTEIN THIOESTERASE/DOLICHYLDIPHOSPHATASE 1"/>
    <property type="match status" value="1"/>
</dbReference>
<feature type="transmembrane region" description="Helical" evidence="2">
    <location>
        <begin position="49"/>
        <end position="69"/>
    </location>
</feature>
<dbReference type="PANTHER" id="PTHR11247:SF1">
    <property type="entry name" value="DOLICHYLDIPHOSPHATASE 1"/>
    <property type="match status" value="1"/>
</dbReference>
<name>A0AAF0E6N8_9BASI</name>
<dbReference type="Proteomes" id="UP001214603">
    <property type="component" value="Chromosome 6"/>
</dbReference>
<gene>
    <name evidence="4" type="ORF">MOBT1_002700</name>
</gene>
<keyword evidence="2" id="KW-0256">Endoplasmic reticulum</keyword>
<sequence>MQGPEQVKPGRDVPDVPQDEWDDRLSEPIAFIQKRRVEAYVSYDSWGPYWAFITLSPVLALTVYVAVILQRREMTYLNVLLGQILCEIVNGKLKRRIQQRRPTDILGSGYGMPSSHSQFCGFFAAFWLLHLVYHWPVDRPGYARSYLARAVDRIVILALIVALSVLTCYSRYALR</sequence>
<reference evidence="4" key="1">
    <citation type="submission" date="2023-03" db="EMBL/GenBank/DDBJ databases">
        <title>Mating type loci evolution in Malassezia.</title>
        <authorList>
            <person name="Coelho M.A."/>
        </authorList>
    </citation>
    <scope>NUCLEOTIDE SEQUENCE</scope>
    <source>
        <strain evidence="4">CBS 7876</strain>
    </source>
</reference>
<dbReference type="GO" id="GO:0008610">
    <property type="term" value="P:lipid biosynthetic process"/>
    <property type="evidence" value="ECO:0007669"/>
    <property type="project" value="TreeGrafter"/>
</dbReference>
<evidence type="ECO:0000313" key="5">
    <source>
        <dbReference type="Proteomes" id="UP001214603"/>
    </source>
</evidence>
<dbReference type="GO" id="GO:0047874">
    <property type="term" value="F:dolichyldiphosphatase activity"/>
    <property type="evidence" value="ECO:0007669"/>
    <property type="project" value="UniProtKB-UniRule"/>
</dbReference>
<keyword evidence="2" id="KW-0812">Transmembrane</keyword>
<dbReference type="EC" id="3.6.1.43" evidence="2"/>
<feature type="region of interest" description="Disordered" evidence="3">
    <location>
        <begin position="1"/>
        <end position="21"/>
    </location>
</feature>
<evidence type="ECO:0000256" key="1">
    <source>
        <dbReference type="ARBA" id="ARBA00022801"/>
    </source>
</evidence>